<keyword evidence="4 5" id="KW-0560">Oxidoreductase</keyword>
<keyword evidence="2 5" id="KW-0285">Flavoprotein</keyword>
<evidence type="ECO:0000256" key="2">
    <source>
        <dbReference type="ARBA" id="ARBA00022630"/>
    </source>
</evidence>
<protein>
    <recommendedName>
        <fullName evidence="5">Flavin-containing monooxygenase</fullName>
        <ecNumber evidence="5">1.-.-.-</ecNumber>
    </recommendedName>
</protein>
<dbReference type="Gene3D" id="3.50.50.60">
    <property type="entry name" value="FAD/NAD(P)-binding domain"/>
    <property type="match status" value="1"/>
</dbReference>
<evidence type="ECO:0000256" key="5">
    <source>
        <dbReference type="RuleBase" id="RU361177"/>
    </source>
</evidence>
<evidence type="ECO:0000313" key="6">
    <source>
        <dbReference type="EMBL" id="GKV12873.1"/>
    </source>
</evidence>
<dbReference type="AlphaFoldDB" id="A0AAV5JND4"/>
<dbReference type="GO" id="GO:0004499">
    <property type="term" value="F:N,N-dimethylaniline monooxygenase activity"/>
    <property type="evidence" value="ECO:0007669"/>
    <property type="project" value="InterPro"/>
</dbReference>
<dbReference type="PANTHER" id="PTHR23023">
    <property type="entry name" value="DIMETHYLANILINE MONOOXYGENASE"/>
    <property type="match status" value="1"/>
</dbReference>
<keyword evidence="5" id="KW-0503">Monooxygenase</keyword>
<organism evidence="6 7">
    <name type="scientific">Rubroshorea leprosula</name>
    <dbReference type="NCBI Taxonomy" id="152421"/>
    <lineage>
        <taxon>Eukaryota</taxon>
        <taxon>Viridiplantae</taxon>
        <taxon>Streptophyta</taxon>
        <taxon>Embryophyta</taxon>
        <taxon>Tracheophyta</taxon>
        <taxon>Spermatophyta</taxon>
        <taxon>Magnoliopsida</taxon>
        <taxon>eudicotyledons</taxon>
        <taxon>Gunneridae</taxon>
        <taxon>Pentapetalae</taxon>
        <taxon>rosids</taxon>
        <taxon>malvids</taxon>
        <taxon>Malvales</taxon>
        <taxon>Dipterocarpaceae</taxon>
        <taxon>Rubroshorea</taxon>
    </lineage>
</organism>
<dbReference type="EMBL" id="BPVZ01000037">
    <property type="protein sequence ID" value="GKV12873.1"/>
    <property type="molecule type" value="Genomic_DNA"/>
</dbReference>
<comment type="similarity">
    <text evidence="1 5">Belongs to the FMO family.</text>
</comment>
<evidence type="ECO:0000313" key="7">
    <source>
        <dbReference type="Proteomes" id="UP001054252"/>
    </source>
</evidence>
<name>A0AAV5JND4_9ROSI</name>
<dbReference type="GO" id="GO:0050661">
    <property type="term" value="F:NADP binding"/>
    <property type="evidence" value="ECO:0007669"/>
    <property type="project" value="InterPro"/>
</dbReference>
<gene>
    <name evidence="6" type="ORF">SLEP1_g23963</name>
</gene>
<dbReference type="Proteomes" id="UP001054252">
    <property type="component" value="Unassembled WGS sequence"/>
</dbReference>
<dbReference type="InterPro" id="IPR050346">
    <property type="entry name" value="FMO-like"/>
</dbReference>
<dbReference type="GO" id="GO:0050660">
    <property type="term" value="F:flavin adenine dinucleotide binding"/>
    <property type="evidence" value="ECO:0007669"/>
    <property type="project" value="InterPro"/>
</dbReference>
<dbReference type="Pfam" id="PF00743">
    <property type="entry name" value="FMO-like"/>
    <property type="match status" value="1"/>
</dbReference>
<evidence type="ECO:0000256" key="4">
    <source>
        <dbReference type="ARBA" id="ARBA00023002"/>
    </source>
</evidence>
<proteinExistence type="inferred from homology"/>
<comment type="caution">
    <text evidence="6">The sequence shown here is derived from an EMBL/GenBank/DDBJ whole genome shotgun (WGS) entry which is preliminary data.</text>
</comment>
<accession>A0AAV5JND4</accession>
<dbReference type="EC" id="1.-.-.-" evidence="5"/>
<evidence type="ECO:0000256" key="3">
    <source>
        <dbReference type="ARBA" id="ARBA00022827"/>
    </source>
</evidence>
<keyword evidence="3 5" id="KW-0274">FAD</keyword>
<keyword evidence="7" id="KW-1185">Reference proteome</keyword>
<evidence type="ECO:0000256" key="1">
    <source>
        <dbReference type="ARBA" id="ARBA00009183"/>
    </source>
</evidence>
<dbReference type="InterPro" id="IPR020946">
    <property type="entry name" value="Flavin_mOase-like"/>
</dbReference>
<dbReference type="PRINTS" id="PR00419">
    <property type="entry name" value="ADXRDTASE"/>
</dbReference>
<dbReference type="InterPro" id="IPR036188">
    <property type="entry name" value="FAD/NAD-bd_sf"/>
</dbReference>
<dbReference type="SUPFAM" id="SSF51905">
    <property type="entry name" value="FAD/NAD(P)-binding domain"/>
    <property type="match status" value="1"/>
</dbReference>
<reference evidence="6 7" key="1">
    <citation type="journal article" date="2021" name="Commun. Biol.">
        <title>The genome of Shorea leprosula (Dipterocarpaceae) highlights the ecological relevance of drought in aseasonal tropical rainforests.</title>
        <authorList>
            <person name="Ng K.K.S."/>
            <person name="Kobayashi M.J."/>
            <person name="Fawcett J.A."/>
            <person name="Hatakeyama M."/>
            <person name="Paape T."/>
            <person name="Ng C.H."/>
            <person name="Ang C.C."/>
            <person name="Tnah L.H."/>
            <person name="Lee C.T."/>
            <person name="Nishiyama T."/>
            <person name="Sese J."/>
            <person name="O'Brien M.J."/>
            <person name="Copetti D."/>
            <person name="Mohd Noor M.I."/>
            <person name="Ong R.C."/>
            <person name="Putra M."/>
            <person name="Sireger I.Z."/>
            <person name="Indrioko S."/>
            <person name="Kosugi Y."/>
            <person name="Izuno A."/>
            <person name="Isagi Y."/>
            <person name="Lee S.L."/>
            <person name="Shimizu K.K."/>
        </authorList>
    </citation>
    <scope>NUCLEOTIDE SEQUENCE [LARGE SCALE GENOMIC DNA]</scope>
    <source>
        <strain evidence="6">214</strain>
    </source>
</reference>
<comment type="cofactor">
    <cofactor evidence="5">
        <name>FAD</name>
        <dbReference type="ChEBI" id="CHEBI:57692"/>
    </cofactor>
</comment>
<sequence>MAATQSCKVAVIGAGTAGLVAARELRREGHRVTAFERNTRLGGTWVYESRVETHDLLGLDPTREIVHTSLYRSLRVNMPRQLMSFSDYPFSRKEYSDRRSFPRHEEVLRYLEDFARDFGLVEVIRFGHEVTSVEPVDVSGQKWVVEWKNRQIPSQGKSAAEEEEKELFDAVVVCNGHHTEPRIAVFPGIDTWPGLQIHSHNYRTPEPFQNQVGFVDGMTVIYILFVFSN</sequence>